<protein>
    <submittedName>
        <fullName evidence="3">DUF5606 domain-containing protein</fullName>
    </submittedName>
</protein>
<reference evidence="4" key="1">
    <citation type="journal article" date="2019" name="Int. J. Syst. Evol. Microbiol.">
        <title>The Global Catalogue of Microorganisms (GCM) 10K type strain sequencing project: providing services to taxonomists for standard genome sequencing and annotation.</title>
        <authorList>
            <consortium name="The Broad Institute Genomics Platform"/>
            <consortium name="The Broad Institute Genome Sequencing Center for Infectious Disease"/>
            <person name="Wu L."/>
            <person name="Ma J."/>
        </authorList>
    </citation>
    <scope>NUCLEOTIDE SEQUENCE [LARGE SCALE GENOMIC DNA]</scope>
    <source>
        <strain evidence="4">CGMCC 4.7357</strain>
    </source>
</reference>
<accession>A0ABV9K5F5</accession>
<dbReference type="InterPro" id="IPR049280">
    <property type="entry name" value="DUF6852"/>
</dbReference>
<dbReference type="Proteomes" id="UP001596020">
    <property type="component" value="Unassembled WGS sequence"/>
</dbReference>
<gene>
    <name evidence="3" type="ORF">ACFO3G_00740</name>
</gene>
<dbReference type="RefSeq" id="WP_380077049.1">
    <property type="nucleotide sequence ID" value="NZ_JBHSGO010000006.1"/>
</dbReference>
<keyword evidence="4" id="KW-1185">Reference proteome</keyword>
<dbReference type="Pfam" id="PF21186">
    <property type="entry name" value="DUF6852"/>
    <property type="match status" value="1"/>
</dbReference>
<organism evidence="3 4">
    <name type="scientific">Falsiporphyromonas endometrii</name>
    <dbReference type="NCBI Taxonomy" id="1387297"/>
    <lineage>
        <taxon>Bacteria</taxon>
        <taxon>Pseudomonadati</taxon>
        <taxon>Bacteroidota</taxon>
        <taxon>Bacteroidia</taxon>
        <taxon>Bacteroidales</taxon>
        <taxon>Porphyromonadaceae</taxon>
        <taxon>Falsiporphyromonas</taxon>
    </lineage>
</organism>
<dbReference type="EMBL" id="JBHSGO010000006">
    <property type="protein sequence ID" value="MFC4665162.1"/>
    <property type="molecule type" value="Genomic_DNA"/>
</dbReference>
<evidence type="ECO:0000313" key="3">
    <source>
        <dbReference type="EMBL" id="MFC4665162.1"/>
    </source>
</evidence>
<dbReference type="InterPro" id="IPR049281">
    <property type="entry name" value="BVU_3817-like_C_sf"/>
</dbReference>
<evidence type="ECO:0000313" key="4">
    <source>
        <dbReference type="Proteomes" id="UP001596020"/>
    </source>
</evidence>
<name>A0ABV9K5F5_9PORP</name>
<sequence>MLKKILSISGKPGLFRLVSQGHNSIIVESLDNGRRNAVYANERIISLGDISMYVEDGDKPLGEVLQALYDLQEGKPVENAIIKGSKEEIFDLFEKILPDYDRDRVYQNDVTKLLKWYNALLRNNITEFTEPEEEKENKKEEE</sequence>
<dbReference type="Gene3D" id="1.10.10.1650">
    <property type="match status" value="1"/>
</dbReference>
<dbReference type="Pfam" id="PF18347">
    <property type="entry name" value="DUF5606"/>
    <property type="match status" value="1"/>
</dbReference>
<dbReference type="InterPro" id="IPR049282">
    <property type="entry name" value="BVU_3817_N_sf"/>
</dbReference>
<comment type="caution">
    <text evidence="3">The sequence shown here is derived from an EMBL/GenBank/DDBJ whole genome shotgun (WGS) entry which is preliminary data.</text>
</comment>
<feature type="domain" description="DUF6852" evidence="2">
    <location>
        <begin position="50"/>
        <end position="120"/>
    </location>
</feature>
<evidence type="ECO:0000259" key="2">
    <source>
        <dbReference type="Pfam" id="PF21186"/>
    </source>
</evidence>
<feature type="domain" description="DUF5606" evidence="1">
    <location>
        <begin position="2"/>
        <end position="47"/>
    </location>
</feature>
<dbReference type="InterPro" id="IPR041218">
    <property type="entry name" value="DUF5606"/>
</dbReference>
<evidence type="ECO:0000259" key="1">
    <source>
        <dbReference type="Pfam" id="PF18347"/>
    </source>
</evidence>
<proteinExistence type="predicted"/>
<dbReference type="Gene3D" id="2.30.30.730">
    <property type="match status" value="1"/>
</dbReference>